<accession>A0ACB5SQJ0</accession>
<protein>
    <submittedName>
        <fullName evidence="1">Uncharacterized protein</fullName>
    </submittedName>
</protein>
<organism evidence="1 2">
    <name type="scientific">Neofusicoccum parvum</name>
    <dbReference type="NCBI Taxonomy" id="310453"/>
    <lineage>
        <taxon>Eukaryota</taxon>
        <taxon>Fungi</taxon>
        <taxon>Dikarya</taxon>
        <taxon>Ascomycota</taxon>
        <taxon>Pezizomycotina</taxon>
        <taxon>Dothideomycetes</taxon>
        <taxon>Dothideomycetes incertae sedis</taxon>
        <taxon>Botryosphaeriales</taxon>
        <taxon>Botryosphaeriaceae</taxon>
        <taxon>Neofusicoccum</taxon>
    </lineage>
</organism>
<evidence type="ECO:0000313" key="2">
    <source>
        <dbReference type="Proteomes" id="UP001165186"/>
    </source>
</evidence>
<evidence type="ECO:0000313" key="1">
    <source>
        <dbReference type="EMBL" id="GME53368.1"/>
    </source>
</evidence>
<keyword evidence="2" id="KW-1185">Reference proteome</keyword>
<name>A0ACB5SQJ0_9PEZI</name>
<reference evidence="1" key="1">
    <citation type="submission" date="2024-09" db="EMBL/GenBank/DDBJ databases">
        <title>Draft Genome Sequences of Neofusicoccum parvum.</title>
        <authorList>
            <person name="Ashida A."/>
            <person name="Camagna M."/>
            <person name="Tanaka A."/>
            <person name="Takemoto D."/>
        </authorList>
    </citation>
    <scope>NUCLEOTIDE SEQUENCE</scope>
    <source>
        <strain evidence="1">PPO83</strain>
    </source>
</reference>
<proteinExistence type="predicted"/>
<sequence length="85" mass="8410">MRPSFALLFLAVGLSAAAPLANPEPQNGGHISNGAMGANRIPCNGPNKANCGPGQPANPPSRGCSPITGCRSNGAPAKTNEDGSD</sequence>
<gene>
    <name evidence="1" type="primary">g5086</name>
    <name evidence="1" type="ORF">NpPPO83_00005086</name>
</gene>
<dbReference type="EMBL" id="BSXG01000202">
    <property type="protein sequence ID" value="GME53368.1"/>
    <property type="molecule type" value="Genomic_DNA"/>
</dbReference>
<dbReference type="Proteomes" id="UP001165186">
    <property type="component" value="Unassembled WGS sequence"/>
</dbReference>
<comment type="caution">
    <text evidence="1">The sequence shown here is derived from an EMBL/GenBank/DDBJ whole genome shotgun (WGS) entry which is preliminary data.</text>
</comment>